<feature type="non-terminal residue" evidence="1">
    <location>
        <position position="41"/>
    </location>
</feature>
<dbReference type="EMBL" id="UINC01000843">
    <property type="protein sequence ID" value="SUZ62024.1"/>
    <property type="molecule type" value="Genomic_DNA"/>
</dbReference>
<accession>A0A381P613</accession>
<gene>
    <name evidence="1" type="ORF">METZ01_LOCUS14878</name>
</gene>
<protein>
    <submittedName>
        <fullName evidence="1">Uncharacterized protein</fullName>
    </submittedName>
</protein>
<sequence>MKSSGVTSILLLTLIFGSMSSGQAQVRPVLRPGELCSEQVG</sequence>
<name>A0A381P613_9ZZZZ</name>
<evidence type="ECO:0000313" key="1">
    <source>
        <dbReference type="EMBL" id="SUZ62024.1"/>
    </source>
</evidence>
<reference evidence="1" key="1">
    <citation type="submission" date="2018-05" db="EMBL/GenBank/DDBJ databases">
        <authorList>
            <person name="Lanie J.A."/>
            <person name="Ng W.-L."/>
            <person name="Kazmierczak K.M."/>
            <person name="Andrzejewski T.M."/>
            <person name="Davidsen T.M."/>
            <person name="Wayne K.J."/>
            <person name="Tettelin H."/>
            <person name="Glass J.I."/>
            <person name="Rusch D."/>
            <person name="Podicherti R."/>
            <person name="Tsui H.-C.T."/>
            <person name="Winkler M.E."/>
        </authorList>
    </citation>
    <scope>NUCLEOTIDE SEQUENCE</scope>
</reference>
<dbReference type="AlphaFoldDB" id="A0A381P613"/>
<proteinExistence type="predicted"/>
<organism evidence="1">
    <name type="scientific">marine metagenome</name>
    <dbReference type="NCBI Taxonomy" id="408172"/>
    <lineage>
        <taxon>unclassified sequences</taxon>
        <taxon>metagenomes</taxon>
        <taxon>ecological metagenomes</taxon>
    </lineage>
</organism>